<protein>
    <submittedName>
        <fullName evidence="3">Uncharacterized protein</fullName>
    </submittedName>
</protein>
<dbReference type="Proteomes" id="UP000663829">
    <property type="component" value="Unassembled WGS sequence"/>
</dbReference>
<evidence type="ECO:0000313" key="4">
    <source>
        <dbReference type="EMBL" id="CAF4250691.1"/>
    </source>
</evidence>
<evidence type="ECO:0000313" key="3">
    <source>
        <dbReference type="EMBL" id="CAF1539630.1"/>
    </source>
</evidence>
<reference evidence="3" key="1">
    <citation type="submission" date="2021-02" db="EMBL/GenBank/DDBJ databases">
        <authorList>
            <person name="Nowell W R."/>
        </authorList>
    </citation>
    <scope>NUCLEOTIDE SEQUENCE</scope>
</reference>
<evidence type="ECO:0000313" key="6">
    <source>
        <dbReference type="Proteomes" id="UP000663829"/>
    </source>
</evidence>
<feature type="compositionally biased region" description="Polar residues" evidence="1">
    <location>
        <begin position="37"/>
        <end position="46"/>
    </location>
</feature>
<sequence length="114" mass="12965">MIPCNLSLEKVWYEFEGGSCYEYAHGEIPTKPARNNVVKNKSSTQETKVDSKKHDEKAGGTDDSPINRKQYREDLTKLETSMTEIKVDLNEVLSKLKKLTSNNDKDIKTVLTEV</sequence>
<dbReference type="EMBL" id="CAJOBA010052020">
    <property type="protein sequence ID" value="CAF4250691.1"/>
    <property type="molecule type" value="Genomic_DNA"/>
</dbReference>
<gene>
    <name evidence="3" type="ORF">GPM918_LOCUS38553</name>
    <name evidence="2" type="ORF">OVA965_LOCUS35071</name>
    <name evidence="5" type="ORF">SRO942_LOCUS39381</name>
    <name evidence="4" type="ORF">TMI583_LOCUS36026</name>
</gene>
<comment type="caution">
    <text evidence="3">The sequence shown here is derived from an EMBL/GenBank/DDBJ whole genome shotgun (WGS) entry which is preliminary data.</text>
</comment>
<name>A0A815W0B0_9BILA</name>
<organism evidence="3 6">
    <name type="scientific">Didymodactylos carnosus</name>
    <dbReference type="NCBI Taxonomy" id="1234261"/>
    <lineage>
        <taxon>Eukaryota</taxon>
        <taxon>Metazoa</taxon>
        <taxon>Spiralia</taxon>
        <taxon>Gnathifera</taxon>
        <taxon>Rotifera</taxon>
        <taxon>Eurotatoria</taxon>
        <taxon>Bdelloidea</taxon>
        <taxon>Philodinida</taxon>
        <taxon>Philodinidae</taxon>
        <taxon>Didymodactylos</taxon>
    </lineage>
</organism>
<dbReference type="AlphaFoldDB" id="A0A815W0B0"/>
<dbReference type="EMBL" id="CAJNOQ010025700">
    <property type="protein sequence ID" value="CAF1539630.1"/>
    <property type="molecule type" value="Genomic_DNA"/>
</dbReference>
<dbReference type="Proteomes" id="UP000682733">
    <property type="component" value="Unassembled WGS sequence"/>
</dbReference>
<feature type="compositionally biased region" description="Basic and acidic residues" evidence="1">
    <location>
        <begin position="47"/>
        <end position="60"/>
    </location>
</feature>
<evidence type="ECO:0000313" key="5">
    <source>
        <dbReference type="EMBL" id="CAF4399819.1"/>
    </source>
</evidence>
<evidence type="ECO:0000313" key="2">
    <source>
        <dbReference type="EMBL" id="CAF1456761.1"/>
    </source>
</evidence>
<dbReference type="EMBL" id="CAJNOK010030165">
    <property type="protein sequence ID" value="CAF1456761.1"/>
    <property type="molecule type" value="Genomic_DNA"/>
</dbReference>
<dbReference type="EMBL" id="CAJOBC010091328">
    <property type="protein sequence ID" value="CAF4399819.1"/>
    <property type="molecule type" value="Genomic_DNA"/>
</dbReference>
<accession>A0A815W0B0</accession>
<dbReference type="Proteomes" id="UP000681722">
    <property type="component" value="Unassembled WGS sequence"/>
</dbReference>
<keyword evidence="6" id="KW-1185">Reference proteome</keyword>
<dbReference type="Proteomes" id="UP000677228">
    <property type="component" value="Unassembled WGS sequence"/>
</dbReference>
<proteinExistence type="predicted"/>
<feature type="region of interest" description="Disordered" evidence="1">
    <location>
        <begin position="32"/>
        <end position="70"/>
    </location>
</feature>
<evidence type="ECO:0000256" key="1">
    <source>
        <dbReference type="SAM" id="MobiDB-lite"/>
    </source>
</evidence>